<dbReference type="GO" id="GO:1903457">
    <property type="term" value="P:lactate catabolic process"/>
    <property type="evidence" value="ECO:0007669"/>
    <property type="project" value="TreeGrafter"/>
</dbReference>
<keyword evidence="6" id="KW-0809">Transit peptide</keyword>
<name>A0A9P0VXI8_9ASCO</name>
<evidence type="ECO:0000256" key="7">
    <source>
        <dbReference type="ARBA" id="ARBA00023002"/>
    </source>
</evidence>
<feature type="transmembrane region" description="Helical" evidence="13">
    <location>
        <begin position="41"/>
        <end position="60"/>
    </location>
</feature>
<dbReference type="GO" id="GO:0071949">
    <property type="term" value="F:FAD binding"/>
    <property type="evidence" value="ECO:0007669"/>
    <property type="project" value="InterPro"/>
</dbReference>
<dbReference type="PROSITE" id="PS51387">
    <property type="entry name" value="FAD_PCMH"/>
    <property type="match status" value="1"/>
</dbReference>
<dbReference type="Gene3D" id="1.10.45.10">
    <property type="entry name" value="Vanillyl-alcohol Oxidase, Chain A, domain 4"/>
    <property type="match status" value="1"/>
</dbReference>
<dbReference type="InterPro" id="IPR004113">
    <property type="entry name" value="FAD-bd_oxidored_4_C"/>
</dbReference>
<dbReference type="SUPFAM" id="SSF56176">
    <property type="entry name" value="FAD-binding/transporter-associated domain-like"/>
    <property type="match status" value="1"/>
</dbReference>
<organism evidence="15 16">
    <name type="scientific">[Candida] railenensis</name>
    <dbReference type="NCBI Taxonomy" id="45579"/>
    <lineage>
        <taxon>Eukaryota</taxon>
        <taxon>Fungi</taxon>
        <taxon>Dikarya</taxon>
        <taxon>Ascomycota</taxon>
        <taxon>Saccharomycotina</taxon>
        <taxon>Pichiomycetes</taxon>
        <taxon>Debaryomycetaceae</taxon>
        <taxon>Kurtzmaniella</taxon>
    </lineage>
</organism>
<protein>
    <recommendedName>
        <fullName evidence="9">D-lactate dehydrogenase (cytochrome)</fullName>
        <ecNumber evidence="9">1.1.2.4</ecNumber>
    </recommendedName>
    <alternativeName>
        <fullName evidence="12">D-lactate ferricytochrome C oxidoreductase</fullName>
    </alternativeName>
</protein>
<dbReference type="Gene3D" id="3.30.70.2740">
    <property type="match status" value="1"/>
</dbReference>
<evidence type="ECO:0000256" key="11">
    <source>
        <dbReference type="ARBA" id="ARBA00055809"/>
    </source>
</evidence>
<dbReference type="InterPro" id="IPR016169">
    <property type="entry name" value="FAD-bd_PCMH_sub2"/>
</dbReference>
<keyword evidence="13" id="KW-1133">Transmembrane helix</keyword>
<evidence type="ECO:0000256" key="8">
    <source>
        <dbReference type="ARBA" id="ARBA00023128"/>
    </source>
</evidence>
<dbReference type="GO" id="GO:0005739">
    <property type="term" value="C:mitochondrion"/>
    <property type="evidence" value="ECO:0007669"/>
    <property type="project" value="UniProtKB-SubCell"/>
</dbReference>
<dbReference type="EMBL" id="CAKXYY010000007">
    <property type="protein sequence ID" value="CAH2352553.1"/>
    <property type="molecule type" value="Genomic_DNA"/>
</dbReference>
<evidence type="ECO:0000256" key="3">
    <source>
        <dbReference type="ARBA" id="ARBA00008000"/>
    </source>
</evidence>
<dbReference type="EC" id="1.1.2.4" evidence="9"/>
<keyword evidence="13" id="KW-0812">Transmembrane</keyword>
<evidence type="ECO:0000313" key="16">
    <source>
        <dbReference type="Proteomes" id="UP000837801"/>
    </source>
</evidence>
<evidence type="ECO:0000256" key="2">
    <source>
        <dbReference type="ARBA" id="ARBA00004173"/>
    </source>
</evidence>
<dbReference type="InterPro" id="IPR006094">
    <property type="entry name" value="Oxid_FAD_bind_N"/>
</dbReference>
<dbReference type="InterPro" id="IPR036318">
    <property type="entry name" value="FAD-bd_PCMH-like_sf"/>
</dbReference>
<evidence type="ECO:0000256" key="13">
    <source>
        <dbReference type="SAM" id="Phobius"/>
    </source>
</evidence>
<keyword evidence="13" id="KW-0472">Membrane</keyword>
<dbReference type="FunFam" id="3.30.465.10:FF:000038">
    <property type="entry name" value="D-lactate dehydrogenase"/>
    <property type="match status" value="1"/>
</dbReference>
<dbReference type="FunFam" id="3.30.70.2740:FF:000001">
    <property type="entry name" value="D-lactate dehydrogenase mitochondrial"/>
    <property type="match status" value="1"/>
</dbReference>
<sequence length="567" mass="61808">MFTLAKRRAASSSRALTKIGKFSGSHRTLSTKVGSPSTRNWLYVGGVGSLATAIGAFYYGKKSIVDSPPSDLFPFESTTALQDIAPPQYCTGDELKTAISEISKIISQNQIVSSGPELDGHSRNGFATHPPEADQIPKYIVYPLSTEEVSSIMKIAHKYNVPIVPYCGGTSLEGHFYSTRPGIVLDTSRMDKVLKVHYEDLDVVVQSGVNWVELNEQLDGSGLLMGCDCGPNAKIGGMVATNASGINATRYGAMIQNVISLTAVLADGTIVKTKQRPRKSSAGYNLTHLFIGSEGTLGIVTEATVKLHVRPKFETVVVGQFPTILDSTNTVAELFQNGIQPGAIELLDQHSMHCINYSGYTSKPWLEVPTIFFKVGGINEKVVNENVKAMKAIALKNNCEAFIFAKDKAEQEELFSARKNIFYSILEYGKNEIHEDVGLWVTDIAVPLSKLSPVLETVNQLIIDSGLQYIIVGHVGDGNFHADIFYKPEEKAKCEAVVNKMMEIGLANEGTSSGEHGIGNGKRNFLQLELGEEAINLMRKIKMAVDPKRILNPDKVFKIDPEDKGTN</sequence>
<comment type="catalytic activity">
    <reaction evidence="10">
        <text>(R)-lactate + 2 Fe(III)-[cytochrome c] = 2 Fe(II)-[cytochrome c] + pyruvate + 2 H(+)</text>
        <dbReference type="Rhea" id="RHEA:13521"/>
        <dbReference type="Rhea" id="RHEA-COMP:10350"/>
        <dbReference type="Rhea" id="RHEA-COMP:14399"/>
        <dbReference type="ChEBI" id="CHEBI:15361"/>
        <dbReference type="ChEBI" id="CHEBI:15378"/>
        <dbReference type="ChEBI" id="CHEBI:16004"/>
        <dbReference type="ChEBI" id="CHEBI:29033"/>
        <dbReference type="ChEBI" id="CHEBI:29034"/>
        <dbReference type="EC" id="1.1.2.4"/>
    </reaction>
</comment>
<comment type="cofactor">
    <cofactor evidence="1">
        <name>FAD</name>
        <dbReference type="ChEBI" id="CHEBI:57692"/>
    </cofactor>
</comment>
<evidence type="ECO:0000256" key="12">
    <source>
        <dbReference type="ARBA" id="ARBA00083446"/>
    </source>
</evidence>
<dbReference type="AlphaFoldDB" id="A0A9P0VXI8"/>
<keyword evidence="16" id="KW-1185">Reference proteome</keyword>
<reference evidence="15" key="1">
    <citation type="submission" date="2022-03" db="EMBL/GenBank/DDBJ databases">
        <authorList>
            <person name="Legras J.-L."/>
            <person name="Devillers H."/>
            <person name="Grondin C."/>
        </authorList>
    </citation>
    <scope>NUCLEOTIDE SEQUENCE</scope>
    <source>
        <strain evidence="15">CLIB 1423</strain>
    </source>
</reference>
<comment type="caution">
    <text evidence="15">The sequence shown here is derived from an EMBL/GenBank/DDBJ whole genome shotgun (WGS) entry which is preliminary data.</text>
</comment>
<evidence type="ECO:0000256" key="5">
    <source>
        <dbReference type="ARBA" id="ARBA00022827"/>
    </source>
</evidence>
<comment type="similarity">
    <text evidence="3">Belongs to the FAD-binding oxidoreductase/transferase type 4 family.</text>
</comment>
<keyword evidence="4" id="KW-0285">Flavoprotein</keyword>
<dbReference type="Gene3D" id="3.30.465.10">
    <property type="match status" value="1"/>
</dbReference>
<accession>A0A9P0VXI8</accession>
<dbReference type="PANTHER" id="PTHR11748:SF117">
    <property type="entry name" value="AER321WP"/>
    <property type="match status" value="1"/>
</dbReference>
<dbReference type="InterPro" id="IPR016166">
    <property type="entry name" value="FAD-bd_PCMH"/>
</dbReference>
<comment type="function">
    <text evidence="11">Catalyzes the stereospecific oxidation of D-lactate to pyruvate.</text>
</comment>
<dbReference type="GO" id="GO:0004458">
    <property type="term" value="F:D-lactate dehydrogenase (cytochrome) activity"/>
    <property type="evidence" value="ECO:0007669"/>
    <property type="project" value="UniProtKB-EC"/>
</dbReference>
<evidence type="ECO:0000256" key="6">
    <source>
        <dbReference type="ARBA" id="ARBA00022946"/>
    </source>
</evidence>
<gene>
    <name evidence="15" type="ORF">CLIB1423_07S02146</name>
</gene>
<evidence type="ECO:0000256" key="9">
    <source>
        <dbReference type="ARBA" id="ARBA00038897"/>
    </source>
</evidence>
<proteinExistence type="inferred from homology"/>
<dbReference type="InterPro" id="IPR016164">
    <property type="entry name" value="FAD-linked_Oxase-like_C"/>
</dbReference>
<keyword evidence="8" id="KW-0496">Mitochondrion</keyword>
<evidence type="ECO:0000256" key="4">
    <source>
        <dbReference type="ARBA" id="ARBA00022630"/>
    </source>
</evidence>
<evidence type="ECO:0000256" key="1">
    <source>
        <dbReference type="ARBA" id="ARBA00001974"/>
    </source>
</evidence>
<keyword evidence="7" id="KW-0560">Oxidoreductase</keyword>
<dbReference type="FunFam" id="1.10.45.10:FF:000001">
    <property type="entry name" value="D-lactate dehydrogenase mitochondrial"/>
    <property type="match status" value="1"/>
</dbReference>
<evidence type="ECO:0000313" key="15">
    <source>
        <dbReference type="EMBL" id="CAH2352553.1"/>
    </source>
</evidence>
<dbReference type="Pfam" id="PF01565">
    <property type="entry name" value="FAD_binding_4"/>
    <property type="match status" value="1"/>
</dbReference>
<dbReference type="GO" id="GO:0008720">
    <property type="term" value="F:D-lactate dehydrogenase (NAD+) activity"/>
    <property type="evidence" value="ECO:0007669"/>
    <property type="project" value="TreeGrafter"/>
</dbReference>
<dbReference type="PANTHER" id="PTHR11748">
    <property type="entry name" value="D-LACTATE DEHYDROGENASE"/>
    <property type="match status" value="1"/>
</dbReference>
<dbReference type="OrthoDB" id="7786253at2759"/>
<keyword evidence="5" id="KW-0274">FAD</keyword>
<feature type="domain" description="FAD-binding PCMH-type" evidence="14">
    <location>
        <begin position="133"/>
        <end position="310"/>
    </location>
</feature>
<evidence type="ECO:0000256" key="10">
    <source>
        <dbReference type="ARBA" id="ARBA00051436"/>
    </source>
</evidence>
<dbReference type="SUPFAM" id="SSF55103">
    <property type="entry name" value="FAD-linked oxidases, C-terminal domain"/>
    <property type="match status" value="1"/>
</dbReference>
<evidence type="ECO:0000259" key="14">
    <source>
        <dbReference type="PROSITE" id="PS51387"/>
    </source>
</evidence>
<dbReference type="Pfam" id="PF02913">
    <property type="entry name" value="FAD-oxidase_C"/>
    <property type="match status" value="1"/>
</dbReference>
<dbReference type="InterPro" id="IPR016171">
    <property type="entry name" value="Vanillyl_alc_oxidase_C-sub2"/>
</dbReference>
<dbReference type="Proteomes" id="UP000837801">
    <property type="component" value="Unassembled WGS sequence"/>
</dbReference>
<comment type="subcellular location">
    <subcellularLocation>
        <location evidence="2">Mitochondrion</location>
    </subcellularLocation>
</comment>